<evidence type="ECO:0000313" key="10">
    <source>
        <dbReference type="EMBL" id="EEW93039.1"/>
    </source>
</evidence>
<dbReference type="InterPro" id="IPR003352">
    <property type="entry name" value="PTS_EIIC"/>
</dbReference>
<proteinExistence type="predicted"/>
<evidence type="ECO:0000256" key="3">
    <source>
        <dbReference type="ARBA" id="ARBA00022475"/>
    </source>
</evidence>
<feature type="transmembrane region" description="Helical" evidence="8">
    <location>
        <begin position="135"/>
        <end position="153"/>
    </location>
</feature>
<dbReference type="AlphaFoldDB" id="D0BM24"/>
<dbReference type="GO" id="GO:0009401">
    <property type="term" value="P:phosphoenolpyruvate-dependent sugar phosphotransferase system"/>
    <property type="evidence" value="ECO:0007669"/>
    <property type="project" value="InterPro"/>
</dbReference>
<dbReference type="STRING" id="626369.HMPREF0446_01027"/>
<keyword evidence="7 8" id="KW-0472">Membrane</keyword>
<evidence type="ECO:0000256" key="6">
    <source>
        <dbReference type="ARBA" id="ARBA00022989"/>
    </source>
</evidence>
<evidence type="ECO:0000256" key="7">
    <source>
        <dbReference type="ARBA" id="ARBA00023136"/>
    </source>
</evidence>
<feature type="transmembrane region" description="Helical" evidence="8">
    <location>
        <begin position="12"/>
        <end position="34"/>
    </location>
</feature>
<dbReference type="RefSeq" id="WP_006703303.1">
    <property type="nucleotide sequence ID" value="NZ_KI391971.1"/>
</dbReference>
<feature type="transmembrane region" description="Helical" evidence="8">
    <location>
        <begin position="54"/>
        <end position="74"/>
    </location>
</feature>
<comment type="caution">
    <text evidence="10">The sequence shown here is derived from an EMBL/GenBank/DDBJ whole genome shotgun (WGS) entry which is preliminary data.</text>
</comment>
<accession>D0BM24</accession>
<dbReference type="HOGENOM" id="CLU_050996_0_0_9"/>
<keyword evidence="6 8" id="KW-1133">Transmembrane helix</keyword>
<dbReference type="Pfam" id="PF13303">
    <property type="entry name" value="PTS_EIIC_2"/>
    <property type="match status" value="1"/>
</dbReference>
<organism evidence="10 11">
    <name type="scientific">Granulicatella elegans ATCC 700633</name>
    <dbReference type="NCBI Taxonomy" id="626369"/>
    <lineage>
        <taxon>Bacteria</taxon>
        <taxon>Bacillati</taxon>
        <taxon>Bacillota</taxon>
        <taxon>Bacilli</taxon>
        <taxon>Lactobacillales</taxon>
        <taxon>Carnobacteriaceae</taxon>
        <taxon>Granulicatella</taxon>
    </lineage>
</organism>
<evidence type="ECO:0000256" key="8">
    <source>
        <dbReference type="SAM" id="Phobius"/>
    </source>
</evidence>
<evidence type="ECO:0000256" key="4">
    <source>
        <dbReference type="ARBA" id="ARBA00022597"/>
    </source>
</evidence>
<evidence type="ECO:0000259" key="9">
    <source>
        <dbReference type="Pfam" id="PF13303"/>
    </source>
</evidence>
<evidence type="ECO:0000313" key="11">
    <source>
        <dbReference type="Proteomes" id="UP000002939"/>
    </source>
</evidence>
<evidence type="ECO:0000256" key="5">
    <source>
        <dbReference type="ARBA" id="ARBA00022692"/>
    </source>
</evidence>
<keyword evidence="2" id="KW-0813">Transport</keyword>
<feature type="domain" description="Phosphotransferase system EIIC" evidence="9">
    <location>
        <begin position="14"/>
        <end position="351"/>
    </location>
</feature>
<keyword evidence="11" id="KW-1185">Reference proteome</keyword>
<dbReference type="GO" id="GO:0008982">
    <property type="term" value="F:protein-N(PI)-phosphohistidine-sugar phosphotransferase activity"/>
    <property type="evidence" value="ECO:0007669"/>
    <property type="project" value="InterPro"/>
</dbReference>
<dbReference type="GO" id="GO:0005886">
    <property type="term" value="C:plasma membrane"/>
    <property type="evidence" value="ECO:0007669"/>
    <property type="project" value="UniProtKB-SubCell"/>
</dbReference>
<feature type="transmembrane region" description="Helical" evidence="8">
    <location>
        <begin position="184"/>
        <end position="209"/>
    </location>
</feature>
<evidence type="ECO:0000256" key="1">
    <source>
        <dbReference type="ARBA" id="ARBA00004651"/>
    </source>
</evidence>
<feature type="transmembrane region" description="Helical" evidence="8">
    <location>
        <begin position="104"/>
        <end position="128"/>
    </location>
</feature>
<comment type="subcellular location">
    <subcellularLocation>
        <location evidence="1">Cell membrane</location>
        <topology evidence="1">Multi-pass membrane protein</topology>
    </subcellularLocation>
</comment>
<reference evidence="10" key="1">
    <citation type="submission" date="2009-09" db="EMBL/GenBank/DDBJ databases">
        <authorList>
            <consortium name="The Broad Institute Genome Sequencing Platform"/>
            <person name="Ward D."/>
            <person name="Feldgarden M."/>
            <person name="Earl A."/>
            <person name="Young S.K."/>
            <person name="Zeng Q."/>
            <person name="Koehrsen M."/>
            <person name="Alvarado L."/>
            <person name="Berlin A."/>
            <person name="Bochicchio J."/>
            <person name="Borenstein D."/>
            <person name="Chapman S.B."/>
            <person name="Chen Z."/>
            <person name="Engels R."/>
            <person name="Freedman E."/>
            <person name="Gellesch M."/>
            <person name="Goldberg J."/>
            <person name="Griggs A."/>
            <person name="Gujja S."/>
            <person name="Heilman E."/>
            <person name="Heiman D."/>
            <person name="Hepburn T."/>
            <person name="Howarth C."/>
            <person name="Jen D."/>
            <person name="Larson L."/>
            <person name="Lewis B."/>
            <person name="Mehta T."/>
            <person name="Park D."/>
            <person name="Pearson M."/>
            <person name="Roberts A."/>
            <person name="Saif S."/>
            <person name="Shea T."/>
            <person name="Shenoy N."/>
            <person name="Sisk P."/>
            <person name="Stolte C."/>
            <person name="Sykes S."/>
            <person name="Thomson T."/>
            <person name="Walk T."/>
            <person name="White J."/>
            <person name="Yandava C."/>
            <person name="Sibley C.D."/>
            <person name="Field T.R."/>
            <person name="Grinwis M."/>
            <person name="Eshaghurshan C.S."/>
            <person name="Surette M.G."/>
            <person name="Haas B."/>
            <person name="Nusbaum C."/>
            <person name="Birren B."/>
        </authorList>
    </citation>
    <scope>NUCLEOTIDE SEQUENCE [LARGE SCALE GENOMIC DNA]</scope>
    <source>
        <strain evidence="10">ATCC 700633</strain>
    </source>
</reference>
<evidence type="ECO:0000256" key="2">
    <source>
        <dbReference type="ARBA" id="ARBA00022448"/>
    </source>
</evidence>
<sequence length="353" mass="36471">MDTNKTYSAKEFTMTVLNALALGVVVTLIPGAILGELTKALLPVFPQGQLIIQATQVANTMMGAIIGLMVGHFFKFTPIQAGAIALATVFAGGAPGFNPDVKGVVFAGTGDIITMGVTAAVAAAFILWIGDKAKAYSIIVIPTVTLVVIGGIGRLAQPYIVKITTLIGQGVEFLLTLQPIIMCMLIAMTFCILIVSPFTTVGIGLAIGLSGIGSGAANLGICAAGFGLAVAGLKVNSVGTCIAHFIGSPKMSMANVIAKPKILLPMLCSSALLGVLAAVFSIQGTPASAGFGFSGLVGPIYALNLMENGWTVGNILLVAVIFVVAPIIFNIFFIHVFEKVVQWIQPEDYKLTV</sequence>
<keyword evidence="5 8" id="KW-0812">Transmembrane</keyword>
<name>D0BM24_9LACT</name>
<feature type="transmembrane region" description="Helical" evidence="8">
    <location>
        <begin position="215"/>
        <end position="242"/>
    </location>
</feature>
<dbReference type="eggNOG" id="COG3641">
    <property type="taxonomic scope" value="Bacteria"/>
</dbReference>
<gene>
    <name evidence="10" type="ORF">HMPREF0446_01027</name>
</gene>
<reference evidence="10" key="2">
    <citation type="submission" date="2011-10" db="EMBL/GenBank/DDBJ databases">
        <title>The Genome Sequence of Granulicatella elegans ATCC 700633.</title>
        <authorList>
            <consortium name="The Broad Institute Genome Sequencing Platform"/>
            <consortium name="The Broad Institute Genome Sequencing Center for Infectious Disease"/>
            <person name="Earl A."/>
            <person name="Ward D."/>
            <person name="Feldgarden M."/>
            <person name="Gevers D."/>
            <person name="Sibley C.D."/>
            <person name="Field T.R."/>
            <person name="Grinwis M."/>
            <person name="Eshaghurshan C.S."/>
            <person name="Surette M.G."/>
            <person name="Young S.K."/>
            <person name="Zeng Q."/>
            <person name="Gargeya S."/>
            <person name="Fitzgerald M."/>
            <person name="Haas B."/>
            <person name="Abouelleil A."/>
            <person name="Alvarado L."/>
            <person name="Arachchi H.M."/>
            <person name="Berlin A."/>
            <person name="Brown A."/>
            <person name="Chapman S.B."/>
            <person name="Chen Z."/>
            <person name="Dunbar C."/>
            <person name="Freedman E."/>
            <person name="Gearin G."/>
            <person name="Goldberg J."/>
            <person name="Griggs A."/>
            <person name="Gujja S."/>
            <person name="Heiman D."/>
            <person name="Howarth C."/>
            <person name="Larson L."/>
            <person name="Lui A."/>
            <person name="MacDonald P.J.P."/>
            <person name="Montmayeur A."/>
            <person name="Murphy C."/>
            <person name="Neiman D."/>
            <person name="Pearson M."/>
            <person name="Priest M."/>
            <person name="Roberts A."/>
            <person name="Saif S."/>
            <person name="Shea T."/>
            <person name="Shenoy N."/>
            <person name="Sisk P."/>
            <person name="Stolte C."/>
            <person name="Sykes S."/>
            <person name="Wortman J."/>
            <person name="Nusbaum C."/>
            <person name="Birren B."/>
        </authorList>
    </citation>
    <scope>NUCLEOTIDE SEQUENCE [LARGE SCALE GENOMIC DNA]</scope>
    <source>
        <strain evidence="10">ATCC 700633</strain>
    </source>
</reference>
<dbReference type="EMBL" id="ACRF02000016">
    <property type="protein sequence ID" value="EEW93039.1"/>
    <property type="molecule type" value="Genomic_DNA"/>
</dbReference>
<feature type="transmembrane region" description="Helical" evidence="8">
    <location>
        <begin position="262"/>
        <end position="280"/>
    </location>
</feature>
<feature type="transmembrane region" description="Helical" evidence="8">
    <location>
        <begin position="81"/>
        <end position="98"/>
    </location>
</feature>
<protein>
    <recommendedName>
        <fullName evidence="9">Phosphotransferase system EIIC domain-containing protein</fullName>
    </recommendedName>
</protein>
<dbReference type="Proteomes" id="UP000002939">
    <property type="component" value="Unassembled WGS sequence"/>
</dbReference>
<keyword evidence="3" id="KW-1003">Cell membrane</keyword>
<feature type="transmembrane region" description="Helical" evidence="8">
    <location>
        <begin position="286"/>
        <end position="303"/>
    </location>
</feature>
<feature type="transmembrane region" description="Helical" evidence="8">
    <location>
        <begin position="315"/>
        <end position="337"/>
    </location>
</feature>
<keyword evidence="4" id="KW-0762">Sugar transport</keyword>